<name>A0A0U5GVY6_ASPCI</name>
<comment type="catalytic activity">
    <reaction evidence="1">
        <text>Endonucleolytic cleavage to 5'-phosphomonoester.</text>
        <dbReference type="EC" id="3.1.26.4"/>
    </reaction>
</comment>
<dbReference type="InterPro" id="IPR002156">
    <property type="entry name" value="RNaseH_domain"/>
</dbReference>
<dbReference type="EMBL" id="CDMC01000006">
    <property type="protein sequence ID" value="CEN61379.1"/>
    <property type="molecule type" value="Genomic_DNA"/>
</dbReference>
<evidence type="ECO:0000256" key="4">
    <source>
        <dbReference type="ARBA" id="ARBA00012180"/>
    </source>
</evidence>
<evidence type="ECO:0000256" key="2">
    <source>
        <dbReference type="ARBA" id="ARBA00001946"/>
    </source>
</evidence>
<dbReference type="SUPFAM" id="SSF55658">
    <property type="entry name" value="L9 N-domain-like"/>
    <property type="match status" value="2"/>
</dbReference>
<dbReference type="Pfam" id="PF00075">
    <property type="entry name" value="RNase_H"/>
    <property type="match status" value="1"/>
</dbReference>
<evidence type="ECO:0000256" key="10">
    <source>
        <dbReference type="SAM" id="MobiDB-lite"/>
    </source>
</evidence>
<keyword evidence="13" id="KW-1185">Reference proteome</keyword>
<dbReference type="InterPro" id="IPR012337">
    <property type="entry name" value="RNaseH-like_sf"/>
</dbReference>
<evidence type="ECO:0000256" key="6">
    <source>
        <dbReference type="ARBA" id="ARBA00022723"/>
    </source>
</evidence>
<evidence type="ECO:0000256" key="3">
    <source>
        <dbReference type="ARBA" id="ARBA00005300"/>
    </source>
</evidence>
<evidence type="ECO:0000256" key="1">
    <source>
        <dbReference type="ARBA" id="ARBA00000077"/>
    </source>
</evidence>
<accession>A0A0U5GVY6</accession>
<dbReference type="Gene3D" id="3.40.970.10">
    <property type="entry name" value="Ribonuclease H1, N-terminal domain"/>
    <property type="match status" value="2"/>
</dbReference>
<dbReference type="OMA" id="ELWYGLY"/>
<evidence type="ECO:0000256" key="5">
    <source>
        <dbReference type="ARBA" id="ARBA00022722"/>
    </source>
</evidence>
<dbReference type="AlphaFoldDB" id="A0A0U5GVY6"/>
<dbReference type="InterPro" id="IPR050092">
    <property type="entry name" value="RNase_H"/>
</dbReference>
<dbReference type="OrthoDB" id="407198at2759"/>
<organism evidence="12 13">
    <name type="scientific">Aspergillus calidoustus</name>
    <dbReference type="NCBI Taxonomy" id="454130"/>
    <lineage>
        <taxon>Eukaryota</taxon>
        <taxon>Fungi</taxon>
        <taxon>Dikarya</taxon>
        <taxon>Ascomycota</taxon>
        <taxon>Pezizomycotina</taxon>
        <taxon>Eurotiomycetes</taxon>
        <taxon>Eurotiomycetidae</taxon>
        <taxon>Eurotiales</taxon>
        <taxon>Aspergillaceae</taxon>
        <taxon>Aspergillus</taxon>
        <taxon>Aspergillus subgen. Nidulantes</taxon>
    </lineage>
</organism>
<keyword evidence="9" id="KW-0460">Magnesium</keyword>
<evidence type="ECO:0000259" key="11">
    <source>
        <dbReference type="PROSITE" id="PS50879"/>
    </source>
</evidence>
<dbReference type="Proteomes" id="UP000054771">
    <property type="component" value="Unassembled WGS sequence"/>
</dbReference>
<dbReference type="SUPFAM" id="SSF53098">
    <property type="entry name" value="Ribonuclease H-like"/>
    <property type="match status" value="1"/>
</dbReference>
<comment type="similarity">
    <text evidence="3">Belongs to the RNase H family.</text>
</comment>
<evidence type="ECO:0000313" key="12">
    <source>
        <dbReference type="EMBL" id="CEN61379.1"/>
    </source>
</evidence>
<keyword evidence="6" id="KW-0479">Metal-binding</keyword>
<evidence type="ECO:0000256" key="7">
    <source>
        <dbReference type="ARBA" id="ARBA00022759"/>
    </source>
</evidence>
<keyword evidence="7" id="KW-0255">Endonuclease</keyword>
<feature type="region of interest" description="Disordered" evidence="10">
    <location>
        <begin position="196"/>
        <end position="228"/>
    </location>
</feature>
<reference evidence="13" key="1">
    <citation type="journal article" date="2016" name="Genome Announc.">
        <title>Draft genome sequences of fungus Aspergillus calidoustus.</title>
        <authorList>
            <person name="Horn F."/>
            <person name="Linde J."/>
            <person name="Mattern D.J."/>
            <person name="Walther G."/>
            <person name="Guthke R."/>
            <person name="Scherlach K."/>
            <person name="Martin K."/>
            <person name="Brakhage A.A."/>
            <person name="Petzke L."/>
            <person name="Valiante V."/>
        </authorList>
    </citation>
    <scope>NUCLEOTIDE SEQUENCE [LARGE SCALE GENOMIC DNA]</scope>
    <source>
        <strain evidence="13">SF006504</strain>
    </source>
</reference>
<dbReference type="FunFam" id="3.30.420.10:FF:000090">
    <property type="entry name" value="Ribonuclease H"/>
    <property type="match status" value="1"/>
</dbReference>
<dbReference type="PROSITE" id="PS50879">
    <property type="entry name" value="RNASE_H_1"/>
    <property type="match status" value="1"/>
</dbReference>
<dbReference type="PANTHER" id="PTHR10642:SF26">
    <property type="entry name" value="RIBONUCLEASE H1"/>
    <property type="match status" value="1"/>
</dbReference>
<evidence type="ECO:0000256" key="9">
    <source>
        <dbReference type="ARBA" id="ARBA00022842"/>
    </source>
</evidence>
<feature type="domain" description="RNase H type-1" evidence="11">
    <location>
        <begin position="261"/>
        <end position="412"/>
    </location>
</feature>
<dbReference type="InterPro" id="IPR009027">
    <property type="entry name" value="Ribosomal_bL9/RNase_H1_N"/>
</dbReference>
<dbReference type="CDD" id="cd09280">
    <property type="entry name" value="RNase_HI_eukaryote_like"/>
    <property type="match status" value="1"/>
</dbReference>
<dbReference type="InterPro" id="IPR037056">
    <property type="entry name" value="RNase_H1_N_sf"/>
</dbReference>
<dbReference type="PANTHER" id="PTHR10642">
    <property type="entry name" value="RIBONUCLEASE H1"/>
    <property type="match status" value="1"/>
</dbReference>
<evidence type="ECO:0000313" key="13">
    <source>
        <dbReference type="Proteomes" id="UP000054771"/>
    </source>
</evidence>
<sequence length="434" mass="47486">MLAIYCIPRLTQTANLRRLAALTNFLTTLNPSFPTRTSTPFQSVLLQPRFPVMDAATPSPTPGPASTAGTKRKRGSAGKYYAVKSGYQPGVYYEWNECLAQVTGYKGAVFQAFPTLEEANAFLTGAKLPNSRGTSPHGIEATRFYAIQRGHKPGVYTNWANAQEQIKGFQRPRYKKFATREEAEDFVKLGGELTKVAGAPGMTSEDPKDDQGNTIEPGEGPLPAGAEDGFDPNVLLDPKTGKVVYKSNGEKATTKTQPKAPPGMLRIYTDGSSLKNGRAFAAAGVGVYFGPNDTSRNVSEPLQGGRQTNQRAELTAILRGLDIAPRHRDVTIVTDSQYAINCVTVWFQKWRRNNWRTADNKPVENKDLVESILSKIEERNELKVKTLFEWVKGHNSDPGNEAADRLAVNGAQRGVSAQLYGEPADDVAEEESEL</sequence>
<dbReference type="Gene3D" id="3.30.420.10">
    <property type="entry name" value="Ribonuclease H-like superfamily/Ribonuclease H"/>
    <property type="match status" value="1"/>
</dbReference>
<dbReference type="Pfam" id="PF01693">
    <property type="entry name" value="Cauli_VI"/>
    <property type="match status" value="2"/>
</dbReference>
<dbReference type="STRING" id="454130.A0A0U5GVY6"/>
<dbReference type="InterPro" id="IPR036397">
    <property type="entry name" value="RNaseH_sf"/>
</dbReference>
<dbReference type="GO" id="GO:0004523">
    <property type="term" value="F:RNA-DNA hybrid ribonuclease activity"/>
    <property type="evidence" value="ECO:0007669"/>
    <property type="project" value="UniProtKB-EC"/>
</dbReference>
<dbReference type="EC" id="3.1.26.4" evidence="4"/>
<keyword evidence="8" id="KW-0378">Hydrolase</keyword>
<dbReference type="GO" id="GO:0043137">
    <property type="term" value="P:DNA replication, removal of RNA primer"/>
    <property type="evidence" value="ECO:0007669"/>
    <property type="project" value="TreeGrafter"/>
</dbReference>
<dbReference type="InterPro" id="IPR011320">
    <property type="entry name" value="RNase_H1_N"/>
</dbReference>
<protein>
    <recommendedName>
        <fullName evidence="4">ribonuclease H</fullName>
        <ecNumber evidence="4">3.1.26.4</ecNumber>
    </recommendedName>
</protein>
<proteinExistence type="inferred from homology"/>
<evidence type="ECO:0000256" key="8">
    <source>
        <dbReference type="ARBA" id="ARBA00022801"/>
    </source>
</evidence>
<keyword evidence="5" id="KW-0540">Nuclease</keyword>
<dbReference type="FunFam" id="3.40.970.10:FF:000001">
    <property type="entry name" value="Ribonuclease H1"/>
    <property type="match status" value="2"/>
</dbReference>
<comment type="cofactor">
    <cofactor evidence="2">
        <name>Mg(2+)</name>
        <dbReference type="ChEBI" id="CHEBI:18420"/>
    </cofactor>
</comment>
<gene>
    <name evidence="12" type="ORF">ASPCAL08033</name>
</gene>
<dbReference type="GO" id="GO:0046872">
    <property type="term" value="F:metal ion binding"/>
    <property type="evidence" value="ECO:0007669"/>
    <property type="project" value="UniProtKB-KW"/>
</dbReference>
<dbReference type="GO" id="GO:0003676">
    <property type="term" value="F:nucleic acid binding"/>
    <property type="evidence" value="ECO:0007669"/>
    <property type="project" value="InterPro"/>
</dbReference>